<dbReference type="OMA" id="ENCALAY"/>
<dbReference type="SUPFAM" id="SSF56672">
    <property type="entry name" value="DNA/RNA polymerases"/>
    <property type="match status" value="1"/>
</dbReference>
<dbReference type="InterPro" id="IPR041577">
    <property type="entry name" value="RT_RNaseH_2"/>
</dbReference>
<proteinExistence type="predicted"/>
<evidence type="ECO:0000259" key="2">
    <source>
        <dbReference type="Pfam" id="PF17919"/>
    </source>
</evidence>
<evidence type="ECO:0008006" key="5">
    <source>
        <dbReference type="Google" id="ProtNLM"/>
    </source>
</evidence>
<dbReference type="AlphaFoldDB" id="A0A484ASK6"/>
<dbReference type="STRING" id="7232.A0A484ASK6"/>
<dbReference type="Gene3D" id="3.30.70.270">
    <property type="match status" value="2"/>
</dbReference>
<accession>A0A484ASK6</accession>
<protein>
    <recommendedName>
        <fullName evidence="5">Reverse transcriptase domain-containing protein</fullName>
    </recommendedName>
</protein>
<feature type="domain" description="Reverse transcriptase/retrotransposon-derived protein RNase H-like" evidence="2">
    <location>
        <begin position="267"/>
        <end position="318"/>
    </location>
</feature>
<dbReference type="PANTHER" id="PTHR33064:SF37">
    <property type="entry name" value="RIBONUCLEASE H"/>
    <property type="match status" value="1"/>
</dbReference>
<dbReference type="Pfam" id="PF00078">
    <property type="entry name" value="RVT_1"/>
    <property type="match status" value="1"/>
</dbReference>
<evidence type="ECO:0000313" key="3">
    <source>
        <dbReference type="EMBL" id="TDG38535.1"/>
    </source>
</evidence>
<organism evidence="3 4">
    <name type="scientific">Drosophila navojoa</name>
    <name type="common">Fruit fly</name>
    <dbReference type="NCBI Taxonomy" id="7232"/>
    <lineage>
        <taxon>Eukaryota</taxon>
        <taxon>Metazoa</taxon>
        <taxon>Ecdysozoa</taxon>
        <taxon>Arthropoda</taxon>
        <taxon>Hexapoda</taxon>
        <taxon>Insecta</taxon>
        <taxon>Pterygota</taxon>
        <taxon>Neoptera</taxon>
        <taxon>Endopterygota</taxon>
        <taxon>Diptera</taxon>
        <taxon>Brachycera</taxon>
        <taxon>Muscomorpha</taxon>
        <taxon>Ephydroidea</taxon>
        <taxon>Drosophilidae</taxon>
        <taxon>Drosophila</taxon>
    </lineage>
</organism>
<dbReference type="InterPro" id="IPR051320">
    <property type="entry name" value="Viral_Replic_Matur_Polypro"/>
</dbReference>
<dbReference type="InterPro" id="IPR000477">
    <property type="entry name" value="RT_dom"/>
</dbReference>
<dbReference type="InterPro" id="IPR043502">
    <property type="entry name" value="DNA/RNA_pol_sf"/>
</dbReference>
<name>A0A484ASK6_DRONA</name>
<comment type="caution">
    <text evidence="3">The sequence shown here is derived from an EMBL/GenBank/DDBJ whole genome shotgun (WGS) entry which is preliminary data.</text>
</comment>
<sequence>MRDDKPLKQRYYPKNPAMRKVIDEQVDELIRARAIEPLRSPHSTPIVLVKRKTGDWRMCVDYRQLNVHSIPYTYPVPRINHILERLRHAQYISTLDLILADSHGAGSRECTAFTVSGRELFQWRVMPFGLHSAGATFQRVLDTVIRPEIEPHAFAYLDDIVVIGATKAQHVENLREVFRRLRKANLRINRSFFRKRLVYLVDVISEEVICTDPAKVEAIRNFLETLDSQGVTTMSRDGVVVQVQVPNFASLVEPMTRLLKMGQKWEWSDEQEESLRKLKESLTTAPVLACPDFSARLILQTDASDYGLGAVLTQEVEGEE</sequence>
<dbReference type="Proteomes" id="UP000295192">
    <property type="component" value="Unassembled WGS sequence"/>
</dbReference>
<dbReference type="EMBL" id="LSRL02002995">
    <property type="protein sequence ID" value="TDG38535.1"/>
    <property type="molecule type" value="Genomic_DNA"/>
</dbReference>
<feature type="domain" description="Reverse transcriptase" evidence="1">
    <location>
        <begin position="50"/>
        <end position="190"/>
    </location>
</feature>
<keyword evidence="4" id="KW-1185">Reference proteome</keyword>
<gene>
    <name evidence="3" type="ORF">AWZ03_015043</name>
</gene>
<dbReference type="Pfam" id="PF17919">
    <property type="entry name" value="RT_RNaseH_2"/>
    <property type="match status" value="1"/>
</dbReference>
<dbReference type="PANTHER" id="PTHR33064">
    <property type="entry name" value="POL PROTEIN"/>
    <property type="match status" value="1"/>
</dbReference>
<evidence type="ECO:0000313" key="4">
    <source>
        <dbReference type="Proteomes" id="UP000295192"/>
    </source>
</evidence>
<dbReference type="Gene3D" id="3.10.10.10">
    <property type="entry name" value="HIV Type 1 Reverse Transcriptase, subunit A, domain 1"/>
    <property type="match status" value="1"/>
</dbReference>
<dbReference type="CDD" id="cd01647">
    <property type="entry name" value="RT_LTR"/>
    <property type="match status" value="1"/>
</dbReference>
<reference evidence="3 4" key="1">
    <citation type="journal article" date="2019" name="J. Hered.">
        <title>An Improved Genome Assembly for Drosophila navojoa, the Basal Species in the mojavensis Cluster.</title>
        <authorList>
            <person name="Vanderlinde T."/>
            <person name="Dupim E.G."/>
            <person name="Nazario-Yepiz N.O."/>
            <person name="Carvalho A.B."/>
        </authorList>
    </citation>
    <scope>NUCLEOTIDE SEQUENCE [LARGE SCALE GENOMIC DNA]</scope>
    <source>
        <strain evidence="3">Navoj_Jal97</strain>
        <tissue evidence="3">Whole organism</tissue>
    </source>
</reference>
<feature type="non-terminal residue" evidence="3">
    <location>
        <position position="320"/>
    </location>
</feature>
<dbReference type="InterPro" id="IPR043128">
    <property type="entry name" value="Rev_trsase/Diguanyl_cyclase"/>
</dbReference>
<dbReference type="GO" id="GO:0071897">
    <property type="term" value="P:DNA biosynthetic process"/>
    <property type="evidence" value="ECO:0007669"/>
    <property type="project" value="UniProtKB-ARBA"/>
</dbReference>
<evidence type="ECO:0000259" key="1">
    <source>
        <dbReference type="Pfam" id="PF00078"/>
    </source>
</evidence>